<comment type="caution">
    <text evidence="2">The sequence shown here is derived from an EMBL/GenBank/DDBJ whole genome shotgun (WGS) entry which is preliminary data.</text>
</comment>
<feature type="compositionally biased region" description="Polar residues" evidence="1">
    <location>
        <begin position="67"/>
        <end position="83"/>
    </location>
</feature>
<dbReference type="RefSeq" id="XP_009260894.1">
    <property type="nucleotide sequence ID" value="XM_009262619.1"/>
</dbReference>
<gene>
    <name evidence="2" type="ORF">FPSE_09502</name>
</gene>
<evidence type="ECO:0000256" key="1">
    <source>
        <dbReference type="SAM" id="MobiDB-lite"/>
    </source>
</evidence>
<keyword evidence="3" id="KW-1185">Reference proteome</keyword>
<protein>
    <submittedName>
        <fullName evidence="2">Uncharacterized protein</fullName>
    </submittedName>
</protein>
<name>K3VYA0_FUSPC</name>
<dbReference type="HOGENOM" id="CLU_2542687_0_0_1"/>
<proteinExistence type="predicted"/>
<dbReference type="GeneID" id="20368119"/>
<dbReference type="Proteomes" id="UP000007978">
    <property type="component" value="Chromosome 2"/>
</dbReference>
<accession>K3VYA0</accession>
<sequence>MHDTIAPACYCCCAAAADASRLATLLFVLHDLDSRSPIPGYSLVDIYQNFKSPGNQWISHSQDKVQPYNNKPDSATQGNDSRW</sequence>
<evidence type="ECO:0000313" key="3">
    <source>
        <dbReference type="Proteomes" id="UP000007978"/>
    </source>
</evidence>
<reference evidence="2 3" key="1">
    <citation type="journal article" date="2012" name="PLoS Pathog.">
        <title>Comparative pathogenomics reveals horizontally acquired novel virulence genes in fungi infecting cereal hosts.</title>
        <authorList>
            <person name="Gardiner D.M."/>
            <person name="McDonald M.C."/>
            <person name="Covarelli L."/>
            <person name="Solomon P.S."/>
            <person name="Rusu A.G."/>
            <person name="Marshall M."/>
            <person name="Kazan K."/>
            <person name="Chakraborty S."/>
            <person name="McDonald B.A."/>
            <person name="Manners J.M."/>
        </authorList>
    </citation>
    <scope>NUCLEOTIDE SEQUENCE [LARGE SCALE GENOMIC DNA]</scope>
    <source>
        <strain evidence="2 3">CS3096</strain>
    </source>
</reference>
<feature type="region of interest" description="Disordered" evidence="1">
    <location>
        <begin position="58"/>
        <end position="83"/>
    </location>
</feature>
<dbReference type="KEGG" id="fpu:FPSE_09502"/>
<dbReference type="EMBL" id="AFNW01000311">
    <property type="protein sequence ID" value="EKJ70285.1"/>
    <property type="molecule type" value="Genomic_DNA"/>
</dbReference>
<dbReference type="AlphaFoldDB" id="K3VYA0"/>
<evidence type="ECO:0000313" key="2">
    <source>
        <dbReference type="EMBL" id="EKJ70285.1"/>
    </source>
</evidence>
<organism evidence="2 3">
    <name type="scientific">Fusarium pseudograminearum (strain CS3096)</name>
    <name type="common">Wheat and barley crown-rot fungus</name>
    <dbReference type="NCBI Taxonomy" id="1028729"/>
    <lineage>
        <taxon>Eukaryota</taxon>
        <taxon>Fungi</taxon>
        <taxon>Dikarya</taxon>
        <taxon>Ascomycota</taxon>
        <taxon>Pezizomycotina</taxon>
        <taxon>Sordariomycetes</taxon>
        <taxon>Hypocreomycetidae</taxon>
        <taxon>Hypocreales</taxon>
        <taxon>Nectriaceae</taxon>
        <taxon>Fusarium</taxon>
    </lineage>
</organism>